<dbReference type="AlphaFoldDB" id="U1Q3N1"/>
<name>U1Q3N1_9ACTO</name>
<keyword evidence="2" id="KW-1185">Reference proteome</keyword>
<dbReference type="HOGENOM" id="CLU_2949830_0_0_11"/>
<dbReference type="PATRIC" id="fig|1321818.3.peg.2057"/>
<dbReference type="Proteomes" id="UP000016536">
    <property type="component" value="Unassembled WGS sequence"/>
</dbReference>
<dbReference type="EMBL" id="AWSE01000163">
    <property type="protein sequence ID" value="ERH22550.1"/>
    <property type="molecule type" value="Genomic_DNA"/>
</dbReference>
<accession>U1Q3N1</accession>
<sequence length="59" mass="6216">MRGTGRVGCHLARWESWRIVSWRNGGTLSVTAALITRNAAYSAGVLSRGGLVEADGAEA</sequence>
<organism evidence="1 2">
    <name type="scientific">Actinomyces johnsonii F0542</name>
    <dbReference type="NCBI Taxonomy" id="1321818"/>
    <lineage>
        <taxon>Bacteria</taxon>
        <taxon>Bacillati</taxon>
        <taxon>Actinomycetota</taxon>
        <taxon>Actinomycetes</taxon>
        <taxon>Actinomycetales</taxon>
        <taxon>Actinomycetaceae</taxon>
        <taxon>Actinomyces</taxon>
    </lineage>
</organism>
<evidence type="ECO:0000313" key="1">
    <source>
        <dbReference type="EMBL" id="ERH22550.1"/>
    </source>
</evidence>
<dbReference type="RefSeq" id="WP_021609112.1">
    <property type="nucleotide sequence ID" value="NZ_KE951949.1"/>
</dbReference>
<comment type="caution">
    <text evidence="1">The sequence shown here is derived from an EMBL/GenBank/DDBJ whole genome shotgun (WGS) entry which is preliminary data.</text>
</comment>
<evidence type="ECO:0000313" key="2">
    <source>
        <dbReference type="Proteomes" id="UP000016536"/>
    </source>
</evidence>
<proteinExistence type="predicted"/>
<protein>
    <submittedName>
        <fullName evidence="1">Uncharacterized protein</fullName>
    </submittedName>
</protein>
<gene>
    <name evidence="1" type="ORF">HMPREF1979_02460</name>
</gene>
<reference evidence="1 2" key="1">
    <citation type="submission" date="2013-08" db="EMBL/GenBank/DDBJ databases">
        <authorList>
            <person name="Weinstock G."/>
            <person name="Sodergren E."/>
            <person name="Wylie T."/>
            <person name="Fulton L."/>
            <person name="Fulton R."/>
            <person name="Fronick C."/>
            <person name="O'Laughlin M."/>
            <person name="Godfrey J."/>
            <person name="Miner T."/>
            <person name="Herter B."/>
            <person name="Appelbaum E."/>
            <person name="Cordes M."/>
            <person name="Lek S."/>
            <person name="Wollam A."/>
            <person name="Pepin K.H."/>
            <person name="Palsikar V.B."/>
            <person name="Mitreva M."/>
            <person name="Wilson R.K."/>
        </authorList>
    </citation>
    <scope>NUCLEOTIDE SEQUENCE [LARGE SCALE GENOMIC DNA]</scope>
    <source>
        <strain evidence="1 2">F0542</strain>
    </source>
</reference>